<evidence type="ECO:0000313" key="1">
    <source>
        <dbReference type="EMBL" id="MBB5112852.1"/>
    </source>
</evidence>
<sequence length="53" mass="6112">MVTPGRGPYGRGRARTYPWPDSVAREVAKERFGLDRFLADRDRILEEETCASR</sequence>
<protein>
    <submittedName>
        <fullName evidence="1">Uncharacterized protein</fullName>
    </submittedName>
</protein>
<dbReference type="Proteomes" id="UP000618986">
    <property type="component" value="Unassembled WGS sequence"/>
</dbReference>
<reference evidence="1 2" key="1">
    <citation type="submission" date="2020-08" db="EMBL/GenBank/DDBJ databases">
        <title>Sequencing the genomes of 1000 actinobacteria strains.</title>
        <authorList>
            <person name="Klenk H.-P."/>
        </authorList>
    </citation>
    <scope>NUCLEOTIDE SEQUENCE [LARGE SCALE GENOMIC DNA]</scope>
    <source>
        <strain evidence="1 2">DSM 43036</strain>
    </source>
</reference>
<proteinExistence type="predicted"/>
<dbReference type="EMBL" id="JACHJC010000001">
    <property type="protein sequence ID" value="MBB5112852.1"/>
    <property type="molecule type" value="Genomic_DNA"/>
</dbReference>
<keyword evidence="2" id="KW-1185">Reference proteome</keyword>
<gene>
    <name evidence="1" type="ORF">FHU28_002691</name>
</gene>
<comment type="caution">
    <text evidence="1">The sequence shown here is derived from an EMBL/GenBank/DDBJ whole genome shotgun (WGS) entry which is preliminary data.</text>
</comment>
<accession>A0ABR6MES6</accession>
<evidence type="ECO:0000313" key="2">
    <source>
        <dbReference type="Proteomes" id="UP000618986"/>
    </source>
</evidence>
<organism evidence="1 2">
    <name type="scientific">Micromonospora echinospora</name>
    <name type="common">Micromonospora purpurea</name>
    <dbReference type="NCBI Taxonomy" id="1877"/>
    <lineage>
        <taxon>Bacteria</taxon>
        <taxon>Bacillati</taxon>
        <taxon>Actinomycetota</taxon>
        <taxon>Actinomycetes</taxon>
        <taxon>Micromonosporales</taxon>
        <taxon>Micromonosporaceae</taxon>
        <taxon>Micromonospora</taxon>
    </lineage>
</organism>
<name>A0ABR6MES6_MICEC</name>